<proteinExistence type="predicted"/>
<accession>D5V381</accession>
<name>D5V381_ARCNC</name>
<dbReference type="Proteomes" id="UP000000939">
    <property type="component" value="Chromosome"/>
</dbReference>
<dbReference type="OrthoDB" id="9789567at2"/>
<gene>
    <name evidence="1" type="ordered locus">Arnit_1000</name>
</gene>
<evidence type="ECO:0000313" key="1">
    <source>
        <dbReference type="EMBL" id="ADG92663.1"/>
    </source>
</evidence>
<dbReference type="EMBL" id="CP001999">
    <property type="protein sequence ID" value="ADG92663.1"/>
    <property type="molecule type" value="Genomic_DNA"/>
</dbReference>
<evidence type="ECO:0008006" key="3">
    <source>
        <dbReference type="Google" id="ProtNLM"/>
    </source>
</evidence>
<dbReference type="eggNOG" id="COG0603">
    <property type="taxonomic scope" value="Bacteria"/>
</dbReference>
<dbReference type="SUPFAM" id="SSF52402">
    <property type="entry name" value="Adenine nucleotide alpha hydrolases-like"/>
    <property type="match status" value="1"/>
</dbReference>
<evidence type="ECO:0000313" key="2">
    <source>
        <dbReference type="Proteomes" id="UP000000939"/>
    </source>
</evidence>
<dbReference type="HOGENOM" id="CLU_048552_1_0_7"/>
<dbReference type="InterPro" id="IPR014729">
    <property type="entry name" value="Rossmann-like_a/b/a_fold"/>
</dbReference>
<dbReference type="AlphaFoldDB" id="D5V381"/>
<dbReference type="Gene3D" id="3.40.50.620">
    <property type="entry name" value="HUPs"/>
    <property type="match status" value="1"/>
</dbReference>
<dbReference type="KEGG" id="ant:Arnit_1000"/>
<dbReference type="STRING" id="572480.Arnit_1000"/>
<dbReference type="NCBIfam" id="NF041925">
    <property type="entry name" value="QatC"/>
    <property type="match status" value="1"/>
</dbReference>
<keyword evidence="2" id="KW-1185">Reference proteome</keyword>
<dbReference type="InterPro" id="IPR049676">
    <property type="entry name" value="QatC"/>
</dbReference>
<organism evidence="1 2">
    <name type="scientific">Arcobacter nitrofigilis (strain ATCC 33309 / DSM 7299 / CCUG 15893 / LMG 7604 / NCTC 12251 / CI)</name>
    <name type="common">Campylobacter nitrofigilis</name>
    <dbReference type="NCBI Taxonomy" id="572480"/>
    <lineage>
        <taxon>Bacteria</taxon>
        <taxon>Pseudomonadati</taxon>
        <taxon>Campylobacterota</taxon>
        <taxon>Epsilonproteobacteria</taxon>
        <taxon>Campylobacterales</taxon>
        <taxon>Arcobacteraceae</taxon>
        <taxon>Arcobacter</taxon>
    </lineage>
</organism>
<sequence length="446" mass="51313">MTNLEVYIKDGTRDINSLLNMSIKDVDTSSSSDVIINTKQLFKSLKLIPEQKSLDIWFFSVYIHLIDNLLPRNEIAVDNWLREINVLIPVSNPIVWNKNSNLIVEALNFLTGDEWNIEFYQLESDYFVNSELELEEDINIEKVCLLSGGLDSLAGAIDLINNDNNILFVSHFDGAGAIDGEQKKIFDKLKASVSNKNLYLSQFHVYPSDYLFYSSDSNQRARSILFLGFALFHAINFNVNEIVLPENGLISINLPLNESRTSSNSTRTTHPYFIKKLEQFIFQVGINISIVNPYQYKTKGEMLDKCLDKDLLNLLINRTISCSHYKRRGPWTRQVGINNCGYCIPCLIRRASIYHYNNLATIETYGVDLDPIELKLNTNSIISTDVFALINFLNKKYNVKKYEREISLIANTENKKEIAEMLYRGYNELRKYIEDNASSEIKRLLI</sequence>
<reference evidence="1 2" key="1">
    <citation type="journal article" date="2010" name="Stand. Genomic Sci.">
        <title>Complete genome sequence of Arcobacter nitrofigilis type strain (CI).</title>
        <authorList>
            <person name="Pati A."/>
            <person name="Gronow S."/>
            <person name="Lapidus A."/>
            <person name="Copeland A."/>
            <person name="Glavina Del Rio T."/>
            <person name="Nolan M."/>
            <person name="Lucas S."/>
            <person name="Tice H."/>
            <person name="Cheng J.F."/>
            <person name="Han C."/>
            <person name="Chertkov O."/>
            <person name="Bruce D."/>
            <person name="Tapia R."/>
            <person name="Goodwin L."/>
            <person name="Pitluck S."/>
            <person name="Liolios K."/>
            <person name="Ivanova N."/>
            <person name="Mavromatis K."/>
            <person name="Chen A."/>
            <person name="Palaniappan K."/>
            <person name="Land M."/>
            <person name="Hauser L."/>
            <person name="Chang Y.J."/>
            <person name="Jeffries C.D."/>
            <person name="Detter J.C."/>
            <person name="Rohde M."/>
            <person name="Goker M."/>
            <person name="Bristow J."/>
            <person name="Eisen J.A."/>
            <person name="Markowitz V."/>
            <person name="Hugenholtz P."/>
            <person name="Klenk H.P."/>
            <person name="Kyrpides N.C."/>
        </authorList>
    </citation>
    <scope>NUCLEOTIDE SEQUENCE [LARGE SCALE GENOMIC DNA]</scope>
    <source>
        <strain evidence="2">ATCC 33309 / DSM 7299 / CCUG 15893 / LMG 7604 / NCTC 12251 / CI</strain>
    </source>
</reference>
<dbReference type="RefSeq" id="WP_013134808.1">
    <property type="nucleotide sequence ID" value="NC_014166.1"/>
</dbReference>
<protein>
    <recommendedName>
        <fullName evidence="3">7-cyano-7-deazaguanine synthase</fullName>
    </recommendedName>
</protein>